<dbReference type="Gene3D" id="3.40.50.1820">
    <property type="entry name" value="alpha/beta hydrolase"/>
    <property type="match status" value="1"/>
</dbReference>
<dbReference type="KEGG" id="prz:GZH47_23865"/>
<dbReference type="Proteomes" id="UP000479114">
    <property type="component" value="Chromosome"/>
</dbReference>
<dbReference type="EMBL" id="CP048286">
    <property type="protein sequence ID" value="QHW33530.1"/>
    <property type="molecule type" value="Genomic_DNA"/>
</dbReference>
<dbReference type="PANTHER" id="PTHR43689:SF8">
    <property type="entry name" value="ALPHA_BETA-HYDROLASES SUPERFAMILY PROTEIN"/>
    <property type="match status" value="1"/>
</dbReference>
<protein>
    <submittedName>
        <fullName evidence="2">Alpha/beta fold hydrolase</fullName>
    </submittedName>
</protein>
<sequence length="246" mass="26906">MVNIEHQHENQRTIHNVPCLALSPAGEPIGQVVLVHGWGSSSDSYRFFASLIAGWGYRVIVPELPLHGERGTLDYWNPSVLQENFWNVVVQGVREAGGIAAELTRESVLPVTIVGHSAGGFISAGAYADQDDIRSAIVINGSCSWVRFEELYREKSGLPAITPDEHAALAAHDPRERILALSKPLLLLHCADDAIVPVGSQHDFVEEAAKRRTSGDAVQFHAFERVNHVITLGMLQHIHAFLTGNC</sequence>
<organism evidence="2 3">
    <name type="scientific">Paenibacillus rhizovicinus</name>
    <dbReference type="NCBI Taxonomy" id="2704463"/>
    <lineage>
        <taxon>Bacteria</taxon>
        <taxon>Bacillati</taxon>
        <taxon>Bacillota</taxon>
        <taxon>Bacilli</taxon>
        <taxon>Bacillales</taxon>
        <taxon>Paenibacillaceae</taxon>
        <taxon>Paenibacillus</taxon>
    </lineage>
</organism>
<name>A0A6C0P4Q4_9BACL</name>
<proteinExistence type="predicted"/>
<evidence type="ECO:0000313" key="3">
    <source>
        <dbReference type="Proteomes" id="UP000479114"/>
    </source>
</evidence>
<dbReference type="AlphaFoldDB" id="A0A6C0P4Q4"/>
<dbReference type="InterPro" id="IPR029058">
    <property type="entry name" value="AB_hydrolase_fold"/>
</dbReference>
<reference evidence="2 3" key="1">
    <citation type="submission" date="2020-02" db="EMBL/GenBank/DDBJ databases">
        <title>Paenibacillus sp. nov., isolated from rhizosphere soil of tomato.</title>
        <authorList>
            <person name="Weon H.-Y."/>
            <person name="Lee S.A."/>
        </authorList>
    </citation>
    <scope>NUCLEOTIDE SEQUENCE [LARGE SCALE GENOMIC DNA]</scope>
    <source>
        <strain evidence="2 3">14171R-81</strain>
    </source>
</reference>
<evidence type="ECO:0000313" key="2">
    <source>
        <dbReference type="EMBL" id="QHW33530.1"/>
    </source>
</evidence>
<evidence type="ECO:0000259" key="1">
    <source>
        <dbReference type="Pfam" id="PF12697"/>
    </source>
</evidence>
<dbReference type="InterPro" id="IPR000073">
    <property type="entry name" value="AB_hydrolase_1"/>
</dbReference>
<dbReference type="Pfam" id="PF12697">
    <property type="entry name" value="Abhydrolase_6"/>
    <property type="match status" value="1"/>
</dbReference>
<accession>A0A6C0P4Q4</accession>
<dbReference type="PANTHER" id="PTHR43689">
    <property type="entry name" value="HYDROLASE"/>
    <property type="match status" value="1"/>
</dbReference>
<keyword evidence="3" id="KW-1185">Reference proteome</keyword>
<dbReference type="SUPFAM" id="SSF53474">
    <property type="entry name" value="alpha/beta-Hydrolases"/>
    <property type="match status" value="1"/>
</dbReference>
<feature type="domain" description="AB hydrolase-1" evidence="1">
    <location>
        <begin position="32"/>
        <end position="156"/>
    </location>
</feature>
<dbReference type="RefSeq" id="WP_162643527.1">
    <property type="nucleotide sequence ID" value="NZ_CP048286.1"/>
</dbReference>
<gene>
    <name evidence="2" type="ORF">GZH47_23865</name>
</gene>
<keyword evidence="2" id="KW-0378">Hydrolase</keyword>
<dbReference type="GO" id="GO:0016787">
    <property type="term" value="F:hydrolase activity"/>
    <property type="evidence" value="ECO:0007669"/>
    <property type="project" value="UniProtKB-KW"/>
</dbReference>